<dbReference type="GO" id="GO:0003677">
    <property type="term" value="F:DNA binding"/>
    <property type="evidence" value="ECO:0007669"/>
    <property type="project" value="UniProtKB-KW"/>
</dbReference>
<evidence type="ECO:0000313" key="3">
    <source>
        <dbReference type="EMBL" id="SNB62007.1"/>
    </source>
</evidence>
<dbReference type="CDD" id="cd17252">
    <property type="entry name" value="RMtype1_S_EcoKI-TRD1-CR1_like"/>
    <property type="match status" value="1"/>
</dbReference>
<organism evidence="3 4">
    <name type="scientific">Arboricoccus pini</name>
    <dbReference type="NCBI Taxonomy" id="1963835"/>
    <lineage>
        <taxon>Bacteria</taxon>
        <taxon>Pseudomonadati</taxon>
        <taxon>Pseudomonadota</taxon>
        <taxon>Alphaproteobacteria</taxon>
        <taxon>Geminicoccales</taxon>
        <taxon>Geminicoccaceae</taxon>
        <taxon>Arboricoccus</taxon>
    </lineage>
</organism>
<dbReference type="SUPFAM" id="SSF116734">
    <property type="entry name" value="DNA methylase specificity domain"/>
    <property type="match status" value="2"/>
</dbReference>
<keyword evidence="4" id="KW-1185">Reference proteome</keyword>
<dbReference type="InterPro" id="IPR051212">
    <property type="entry name" value="Type-I_RE_S_subunit"/>
</dbReference>
<gene>
    <name evidence="3" type="ORF">SAMN07250955_10311</name>
</gene>
<keyword evidence="2" id="KW-0238">DNA-binding</keyword>
<accession>A0A212QRJ0</accession>
<dbReference type="GO" id="GO:0009307">
    <property type="term" value="P:DNA restriction-modification system"/>
    <property type="evidence" value="ECO:0007669"/>
    <property type="project" value="UniProtKB-KW"/>
</dbReference>
<dbReference type="PANTHER" id="PTHR43140:SF1">
    <property type="entry name" value="TYPE I RESTRICTION ENZYME ECOKI SPECIFICITY SUBUNIT"/>
    <property type="match status" value="1"/>
</dbReference>
<evidence type="ECO:0000256" key="2">
    <source>
        <dbReference type="ARBA" id="ARBA00023125"/>
    </source>
</evidence>
<reference evidence="3 4" key="1">
    <citation type="submission" date="2017-06" db="EMBL/GenBank/DDBJ databases">
        <authorList>
            <person name="Kim H.J."/>
            <person name="Triplett B.A."/>
        </authorList>
    </citation>
    <scope>NUCLEOTIDE SEQUENCE [LARGE SCALE GENOMIC DNA]</scope>
    <source>
        <strain evidence="3 4">B29T1</strain>
    </source>
</reference>
<dbReference type="Proteomes" id="UP000197065">
    <property type="component" value="Unassembled WGS sequence"/>
</dbReference>
<dbReference type="Gene3D" id="3.90.220.20">
    <property type="entry name" value="DNA methylase specificity domains"/>
    <property type="match status" value="2"/>
</dbReference>
<evidence type="ECO:0000313" key="4">
    <source>
        <dbReference type="Proteomes" id="UP000197065"/>
    </source>
</evidence>
<dbReference type="OrthoDB" id="164285at2"/>
<dbReference type="PANTHER" id="PTHR43140">
    <property type="entry name" value="TYPE-1 RESTRICTION ENZYME ECOKI SPECIFICITY PROTEIN"/>
    <property type="match status" value="1"/>
</dbReference>
<dbReference type="AlphaFoldDB" id="A0A212QRJ0"/>
<dbReference type="InterPro" id="IPR044946">
    <property type="entry name" value="Restrct_endonuc_typeI_TRD_sf"/>
</dbReference>
<proteinExistence type="predicted"/>
<protein>
    <submittedName>
        <fullName evidence="3">Type I restriction enzyme, S subunit</fullName>
    </submittedName>
</protein>
<sequence>MSELPRGWRWASICDLCDLVRGVTYAGNEAHTQPADGLIPLLRATNIQSGRIVTHDLVYVPRRYVAPRQYLRSGDLLIATSSGSRDVVGKAAPAGSAHEHYAFGAFCSVARPRTAEAAAWLRLFLRSAAYRAYVESVAFGASINNFRSTDIGNLPLPLPPPGDRRRISTRLDSLLARTARVRDELAAIPPLASRYRQAILTAAASGSLTRAWRAKAASPVWRRTRLVDVAQAIFDGPFGSNLKSSDYTSCGVRVVRLENIGHLRFLHDRQTFISADKHAALIRYSLRPHDILISSFVNEEIRACLYPSDLETPAINKADCFCIRLDEQVCDPKFLAFRLACRTTHSLFRAAAHGATRPRIRLGQLRAFEFDLPPIDEQREIVRLAEGAFARLDRLIASWTRASSLAPRLDQALLAKAFRGALAPEDTPDEPAVAGSGV</sequence>
<name>A0A212QRJ0_9PROT</name>
<dbReference type="EMBL" id="FYEH01000003">
    <property type="protein sequence ID" value="SNB62007.1"/>
    <property type="molecule type" value="Genomic_DNA"/>
</dbReference>
<keyword evidence="1" id="KW-0680">Restriction system</keyword>
<dbReference type="RefSeq" id="WP_088560274.1">
    <property type="nucleotide sequence ID" value="NZ_FYEH01000003.1"/>
</dbReference>
<evidence type="ECO:0000256" key="1">
    <source>
        <dbReference type="ARBA" id="ARBA00022747"/>
    </source>
</evidence>